<dbReference type="Gene3D" id="3.40.50.150">
    <property type="entry name" value="Vaccinia Virus protein VP39"/>
    <property type="match status" value="1"/>
</dbReference>
<dbReference type="SUPFAM" id="SSF53335">
    <property type="entry name" value="S-adenosyl-L-methionine-dependent methyltransferases"/>
    <property type="match status" value="1"/>
</dbReference>
<accession>A0A1G9RIK2</accession>
<protein>
    <submittedName>
        <fullName evidence="1">Methyltransferase domain-containing protein</fullName>
    </submittedName>
</protein>
<proteinExistence type="predicted"/>
<gene>
    <name evidence="1" type="ORF">SAMN05421823_111148</name>
</gene>
<keyword evidence="2" id="KW-1185">Reference proteome</keyword>
<evidence type="ECO:0000313" key="1">
    <source>
        <dbReference type="EMBL" id="SDM22275.1"/>
    </source>
</evidence>
<dbReference type="Pfam" id="PF13489">
    <property type="entry name" value="Methyltransf_23"/>
    <property type="match status" value="1"/>
</dbReference>
<dbReference type="RefSeq" id="WP_176956180.1">
    <property type="nucleotide sequence ID" value="NZ_FNFO01000011.1"/>
</dbReference>
<keyword evidence="1" id="KW-0489">Methyltransferase</keyword>
<dbReference type="GO" id="GO:0008168">
    <property type="term" value="F:methyltransferase activity"/>
    <property type="evidence" value="ECO:0007669"/>
    <property type="project" value="UniProtKB-KW"/>
</dbReference>
<sequence>MQRWIFRGWLADARHKVAYVAPFLPPGARLLELGSGPGSVVQVLREKGYDVTPVDVQDLSFHPALRPVLYDGHRLPFPDQSFDVVLVLTVLHHTPHPRRIVAEARRVGRAVVVIEDVYRHSIQNYLTRWTDSLVNLEFRGHPHQNHREAYWRQLFREEGLQLTHERSWRLAGLFRQTLFVLKAAPSASSAAGASRTGGKRA</sequence>
<name>A0A1G9RIK2_9BACT</name>
<keyword evidence="1" id="KW-0808">Transferase</keyword>
<dbReference type="AlphaFoldDB" id="A0A1G9RIK2"/>
<dbReference type="CDD" id="cd02440">
    <property type="entry name" value="AdoMet_MTases"/>
    <property type="match status" value="1"/>
</dbReference>
<dbReference type="GO" id="GO:0032259">
    <property type="term" value="P:methylation"/>
    <property type="evidence" value="ECO:0007669"/>
    <property type="project" value="UniProtKB-KW"/>
</dbReference>
<evidence type="ECO:0000313" key="2">
    <source>
        <dbReference type="Proteomes" id="UP000198510"/>
    </source>
</evidence>
<dbReference type="STRING" id="1075417.SAMN05421823_111148"/>
<dbReference type="InterPro" id="IPR029063">
    <property type="entry name" value="SAM-dependent_MTases_sf"/>
</dbReference>
<reference evidence="1 2" key="1">
    <citation type="submission" date="2016-10" db="EMBL/GenBank/DDBJ databases">
        <authorList>
            <person name="de Groot N.N."/>
        </authorList>
    </citation>
    <scope>NUCLEOTIDE SEQUENCE [LARGE SCALE GENOMIC DNA]</scope>
    <source>
        <strain evidence="1 2">DSM 25186</strain>
    </source>
</reference>
<dbReference type="EMBL" id="FNFO01000011">
    <property type="protein sequence ID" value="SDM22275.1"/>
    <property type="molecule type" value="Genomic_DNA"/>
</dbReference>
<organism evidence="1 2">
    <name type="scientific">Catalinimonas alkaloidigena</name>
    <dbReference type="NCBI Taxonomy" id="1075417"/>
    <lineage>
        <taxon>Bacteria</taxon>
        <taxon>Pseudomonadati</taxon>
        <taxon>Bacteroidota</taxon>
        <taxon>Cytophagia</taxon>
        <taxon>Cytophagales</taxon>
        <taxon>Catalimonadaceae</taxon>
        <taxon>Catalinimonas</taxon>
    </lineage>
</organism>
<dbReference type="Proteomes" id="UP000198510">
    <property type="component" value="Unassembled WGS sequence"/>
</dbReference>